<evidence type="ECO:0000313" key="8">
    <source>
        <dbReference type="EMBL" id="MFC4769294.1"/>
    </source>
</evidence>
<dbReference type="PANTHER" id="PTHR34820">
    <property type="entry name" value="INNER MEMBRANE PROTEIN YEBZ"/>
    <property type="match status" value="1"/>
</dbReference>
<keyword evidence="4" id="KW-0186">Copper</keyword>
<evidence type="ECO:0000256" key="1">
    <source>
        <dbReference type="ARBA" id="ARBA00004196"/>
    </source>
</evidence>
<name>A0ABV9Q4U7_9BACL</name>
<feature type="chain" id="PRO_5045377726" evidence="6">
    <location>
        <begin position="27"/>
        <end position="418"/>
    </location>
</feature>
<dbReference type="InterPro" id="IPR032694">
    <property type="entry name" value="CopC/D"/>
</dbReference>
<organism evidence="8 9">
    <name type="scientific">Effusibacillus consociatus</name>
    <dbReference type="NCBI Taxonomy" id="1117041"/>
    <lineage>
        <taxon>Bacteria</taxon>
        <taxon>Bacillati</taxon>
        <taxon>Bacillota</taxon>
        <taxon>Bacilli</taxon>
        <taxon>Bacillales</taxon>
        <taxon>Alicyclobacillaceae</taxon>
        <taxon>Effusibacillus</taxon>
    </lineage>
</organism>
<feature type="transmembrane region" description="Helical" evidence="5">
    <location>
        <begin position="184"/>
        <end position="204"/>
    </location>
</feature>
<evidence type="ECO:0000256" key="3">
    <source>
        <dbReference type="ARBA" id="ARBA00022729"/>
    </source>
</evidence>
<evidence type="ECO:0000256" key="2">
    <source>
        <dbReference type="ARBA" id="ARBA00022723"/>
    </source>
</evidence>
<keyword evidence="9" id="KW-1185">Reference proteome</keyword>
<feature type="signal peptide" evidence="6">
    <location>
        <begin position="1"/>
        <end position="26"/>
    </location>
</feature>
<evidence type="ECO:0000256" key="4">
    <source>
        <dbReference type="ARBA" id="ARBA00023008"/>
    </source>
</evidence>
<evidence type="ECO:0000256" key="5">
    <source>
        <dbReference type="SAM" id="Phobius"/>
    </source>
</evidence>
<comment type="subcellular location">
    <subcellularLocation>
        <location evidence="1">Cell envelope</location>
    </subcellularLocation>
</comment>
<dbReference type="EMBL" id="JBHSHC010000124">
    <property type="protein sequence ID" value="MFC4769294.1"/>
    <property type="molecule type" value="Genomic_DNA"/>
</dbReference>
<evidence type="ECO:0000256" key="6">
    <source>
        <dbReference type="SAM" id="SignalP"/>
    </source>
</evidence>
<comment type="caution">
    <text evidence="8">The sequence shown here is derived from an EMBL/GenBank/DDBJ whole genome shotgun (WGS) entry which is preliminary data.</text>
</comment>
<feature type="transmembrane region" description="Helical" evidence="5">
    <location>
        <begin position="391"/>
        <end position="410"/>
    </location>
</feature>
<feature type="transmembrane region" description="Helical" evidence="5">
    <location>
        <begin position="358"/>
        <end position="379"/>
    </location>
</feature>
<feature type="transmembrane region" description="Helical" evidence="5">
    <location>
        <begin position="283"/>
        <end position="304"/>
    </location>
</feature>
<dbReference type="Gene3D" id="2.60.40.1220">
    <property type="match status" value="1"/>
</dbReference>
<keyword evidence="3 6" id="KW-0732">Signal</keyword>
<keyword evidence="5" id="KW-0812">Transmembrane</keyword>
<dbReference type="Pfam" id="PF04234">
    <property type="entry name" value="CopC"/>
    <property type="match status" value="1"/>
</dbReference>
<feature type="domain" description="CopC" evidence="7">
    <location>
        <begin position="25"/>
        <end position="120"/>
    </location>
</feature>
<feature type="transmembrane region" description="Helical" evidence="5">
    <location>
        <begin position="142"/>
        <end position="163"/>
    </location>
</feature>
<feature type="transmembrane region" description="Helical" evidence="5">
    <location>
        <begin position="250"/>
        <end position="271"/>
    </location>
</feature>
<proteinExistence type="predicted"/>
<dbReference type="InterPro" id="IPR014756">
    <property type="entry name" value="Ig_E-set"/>
</dbReference>
<dbReference type="SUPFAM" id="SSF81296">
    <property type="entry name" value="E set domains"/>
    <property type="match status" value="1"/>
</dbReference>
<feature type="transmembrane region" description="Helical" evidence="5">
    <location>
        <begin position="324"/>
        <end position="346"/>
    </location>
</feature>
<keyword evidence="5" id="KW-1133">Transmembrane helix</keyword>
<protein>
    <submittedName>
        <fullName evidence="8">Copper resistance protein CopC</fullName>
    </submittedName>
</protein>
<keyword evidence="2" id="KW-0479">Metal-binding</keyword>
<evidence type="ECO:0000313" key="9">
    <source>
        <dbReference type="Proteomes" id="UP001596002"/>
    </source>
</evidence>
<dbReference type="InterPro" id="IPR014755">
    <property type="entry name" value="Cu-Rt/internalin_Ig-like"/>
</dbReference>
<keyword evidence="5" id="KW-0472">Membrane</keyword>
<dbReference type="PANTHER" id="PTHR34820:SF4">
    <property type="entry name" value="INNER MEMBRANE PROTEIN YEBZ"/>
    <property type="match status" value="1"/>
</dbReference>
<feature type="transmembrane region" description="Helical" evidence="5">
    <location>
        <begin position="224"/>
        <end position="243"/>
    </location>
</feature>
<sequence length="418" mass="46218">MLRFTTRWISFILVFCLLTAVASAHANLLTMSPGSGEIVNKNPDRITLTFSEPLELEAVELKVKDWKGHPIPLSDLKLTPGNTKQISAALPDLPEGTYTVHWSVLSEDGHPVTDSYSFSIGKETPVDQLPTKDASGGLSDSLIIILRYLVEGILLLGGGLYWISLLAEKRGFSGWEQILKRGSGMGLGTLAIGTIALWFCYTASLPESFFSSIFQKGNWSLLSQIPFVGMLAVHSLLLLLLAVPQMGASWYLLIWALLIGSLAFGGHAWGIEPRWLSLTSRMLHVFALAAWLGSLSYLGLALYWEKHNKKQIDRLRLRPFFVRIAMASAGLTMISGIVMVTIQTGWEAVLGASLTWSVLLWLKIGLLLFMLILAFQHTLQWKRDGQAVSQALLRWEWIAGILAVLAGIWMSQSNYPIP</sequence>
<accession>A0ABV9Q4U7</accession>
<dbReference type="RefSeq" id="WP_380027647.1">
    <property type="nucleotide sequence ID" value="NZ_JBHSHC010000124.1"/>
</dbReference>
<evidence type="ECO:0000259" key="7">
    <source>
        <dbReference type="Pfam" id="PF04234"/>
    </source>
</evidence>
<gene>
    <name evidence="8" type="ORF">ACFO8Q_18350</name>
</gene>
<reference evidence="9" key="1">
    <citation type="journal article" date="2019" name="Int. J. Syst. Evol. Microbiol.">
        <title>The Global Catalogue of Microorganisms (GCM) 10K type strain sequencing project: providing services to taxonomists for standard genome sequencing and annotation.</title>
        <authorList>
            <consortium name="The Broad Institute Genomics Platform"/>
            <consortium name="The Broad Institute Genome Sequencing Center for Infectious Disease"/>
            <person name="Wu L."/>
            <person name="Ma J."/>
        </authorList>
    </citation>
    <scope>NUCLEOTIDE SEQUENCE [LARGE SCALE GENOMIC DNA]</scope>
    <source>
        <strain evidence="9">WYCCWR 12678</strain>
    </source>
</reference>
<dbReference type="InterPro" id="IPR007348">
    <property type="entry name" value="CopC_dom"/>
</dbReference>
<dbReference type="Proteomes" id="UP001596002">
    <property type="component" value="Unassembled WGS sequence"/>
</dbReference>